<accession>A0A1Q8T988</accession>
<dbReference type="AlphaFoldDB" id="A0A1Q8T988"/>
<name>A0A1Q8T988_9GAMM</name>
<dbReference type="RefSeq" id="WP_075370239.1">
    <property type="nucleotide sequence ID" value="NZ_MSDQ01000040.1"/>
</dbReference>
<reference evidence="6 7" key="1">
    <citation type="submission" date="2016-12" db="EMBL/GenBank/DDBJ databases">
        <title>Draft genome sequences of strains Salinicola socius SMB35, Salinicola sp. MH3R3-1 and Chromohalobacter sp. SMB17 from the Verkhnekamsk potash mining region of Russia.</title>
        <authorList>
            <person name="Mavrodi D.V."/>
            <person name="Olsson B.E."/>
            <person name="Korsakova E.S."/>
            <person name="Pyankova A."/>
            <person name="Mavrodi O.V."/>
            <person name="Plotnikova E.G."/>
        </authorList>
    </citation>
    <scope>NUCLEOTIDE SEQUENCE [LARGE SCALE GENOMIC DNA]</scope>
    <source>
        <strain evidence="6 7">SMB17</strain>
    </source>
</reference>
<dbReference type="EMBL" id="MSDQ01000040">
    <property type="protein sequence ID" value="OLO10237.1"/>
    <property type="molecule type" value="Genomic_DNA"/>
</dbReference>
<comment type="caution">
    <text evidence="6">The sequence shown here is derived from an EMBL/GenBank/DDBJ whole genome shotgun (WGS) entry which is preliminary data.</text>
</comment>
<dbReference type="Proteomes" id="UP000186806">
    <property type="component" value="Unassembled WGS sequence"/>
</dbReference>
<dbReference type="InterPro" id="IPR008166">
    <property type="entry name" value="Glyco_transf_92"/>
</dbReference>
<keyword evidence="7" id="KW-1185">Reference proteome</keyword>
<evidence type="ECO:0000256" key="5">
    <source>
        <dbReference type="SAM" id="MobiDB-lite"/>
    </source>
</evidence>
<evidence type="ECO:0000256" key="1">
    <source>
        <dbReference type="ARBA" id="ARBA00004370"/>
    </source>
</evidence>
<proteinExistence type="predicted"/>
<feature type="region of interest" description="Disordered" evidence="5">
    <location>
        <begin position="357"/>
        <end position="379"/>
    </location>
</feature>
<evidence type="ECO:0000256" key="4">
    <source>
        <dbReference type="ARBA" id="ARBA00023136"/>
    </source>
</evidence>
<keyword evidence="4" id="KW-0472">Membrane</keyword>
<evidence type="ECO:0000313" key="6">
    <source>
        <dbReference type="EMBL" id="OLO10237.1"/>
    </source>
</evidence>
<protein>
    <recommendedName>
        <fullName evidence="8">Glycosyltransferase</fullName>
    </recommendedName>
</protein>
<keyword evidence="3" id="KW-0808">Transferase</keyword>
<gene>
    <name evidence="6" type="ORF">BTW10_15815</name>
</gene>
<dbReference type="GO" id="GO:0016757">
    <property type="term" value="F:glycosyltransferase activity"/>
    <property type="evidence" value="ECO:0007669"/>
    <property type="project" value="UniProtKB-KW"/>
</dbReference>
<evidence type="ECO:0000256" key="3">
    <source>
        <dbReference type="ARBA" id="ARBA00022679"/>
    </source>
</evidence>
<dbReference type="Pfam" id="PF01697">
    <property type="entry name" value="Glyco_transf_92"/>
    <property type="match status" value="1"/>
</dbReference>
<dbReference type="GO" id="GO:0016020">
    <property type="term" value="C:membrane"/>
    <property type="evidence" value="ECO:0007669"/>
    <property type="project" value="UniProtKB-SubCell"/>
</dbReference>
<evidence type="ECO:0000256" key="2">
    <source>
        <dbReference type="ARBA" id="ARBA00022676"/>
    </source>
</evidence>
<comment type="subcellular location">
    <subcellularLocation>
        <location evidence="1">Membrane</location>
    </subcellularLocation>
</comment>
<keyword evidence="2" id="KW-0328">Glycosyltransferase</keyword>
<organism evidence="6 7">
    <name type="scientific">Chromohalobacter japonicus</name>
    <dbReference type="NCBI Taxonomy" id="223900"/>
    <lineage>
        <taxon>Bacteria</taxon>
        <taxon>Pseudomonadati</taxon>
        <taxon>Pseudomonadota</taxon>
        <taxon>Gammaproteobacteria</taxon>
        <taxon>Oceanospirillales</taxon>
        <taxon>Halomonadaceae</taxon>
        <taxon>Chromohalobacter</taxon>
    </lineage>
</organism>
<evidence type="ECO:0008006" key="8">
    <source>
        <dbReference type="Google" id="ProtNLM"/>
    </source>
</evidence>
<evidence type="ECO:0000313" key="7">
    <source>
        <dbReference type="Proteomes" id="UP000186806"/>
    </source>
</evidence>
<sequence length="379" mass="42788">MSVMIQPVSIPDGVDIERAPNGKDRVSEEELIFFDKKTVFYDLFTDPAKEDVLVGLGPPLLNLASRLDGMRLVVDGKTVPYKWRDHPELKLSVLKAKMPVRHPGHGARAVELQFNEFSVTVDVGERGAQGRKVLAAISKDNKVSWVSEWVDHYTENFEIDDVFVYDNGSRNRGELKEALKGRAHVVDWDFPYGPPGKTHNKFAQAGALNHCLTRFARRGILYNFDIDELLISNKETLASELAGKGVVYFNSYNVPFVKPASENYTHKDFVYRFPEFKATARKFVCKEDKVDVISQHATWKRSSLFLGGRMRRNKPDTCVSPSSYFLHFLGITTNWQPRLNKLEEVGTEGLVKDESHISMMPGSKNGNTESMSKGLAGER</sequence>